<dbReference type="Proteomes" id="UP000034071">
    <property type="component" value="Chromosome"/>
</dbReference>
<evidence type="ECO:0000313" key="3">
    <source>
        <dbReference type="Proteomes" id="UP000034071"/>
    </source>
</evidence>
<dbReference type="EMBL" id="CP010975">
    <property type="protein sequence ID" value="AKE51170.1"/>
    <property type="molecule type" value="Genomic_DNA"/>
</dbReference>
<dbReference type="OrthoDB" id="8374021at2"/>
<evidence type="ECO:0000313" key="2">
    <source>
        <dbReference type="EMBL" id="AKE51170.1"/>
    </source>
</evidence>
<evidence type="ECO:0000259" key="1">
    <source>
        <dbReference type="Pfam" id="PF13490"/>
    </source>
</evidence>
<keyword evidence="2" id="KW-0812">Transmembrane</keyword>
<feature type="domain" description="Putative zinc-finger" evidence="1">
    <location>
        <begin position="12"/>
        <end position="38"/>
    </location>
</feature>
<dbReference type="RefSeq" id="WP_046560392.1">
    <property type="nucleotide sequence ID" value="NZ_CP010975.1"/>
</dbReference>
<dbReference type="InterPro" id="IPR027383">
    <property type="entry name" value="Znf_put"/>
</dbReference>
<dbReference type="STRING" id="914150.TQ33_0178"/>
<dbReference type="AlphaFoldDB" id="A0A0F6TNV0"/>
<dbReference type="KEGG" id="kge:TQ33_0178"/>
<protein>
    <submittedName>
        <fullName evidence="2">Putative transmembrane anti-sigma factor</fullName>
    </submittedName>
</protein>
<organism evidence="2 3">
    <name type="scientific">Kangiella geojedonensis</name>
    <dbReference type="NCBI Taxonomy" id="914150"/>
    <lineage>
        <taxon>Bacteria</taxon>
        <taxon>Pseudomonadati</taxon>
        <taxon>Pseudomonadota</taxon>
        <taxon>Gammaproteobacteria</taxon>
        <taxon>Kangiellales</taxon>
        <taxon>Kangiellaceae</taxon>
        <taxon>Kangiella</taxon>
    </lineage>
</organism>
<accession>A0A0F6TNV0</accession>
<gene>
    <name evidence="2" type="ORF">TQ33_0178</name>
</gene>
<name>A0A0F6TNV0_9GAMM</name>
<dbReference type="HOGENOM" id="CLU_179277_1_1_6"/>
<proteinExistence type="predicted"/>
<keyword evidence="3" id="KW-1185">Reference proteome</keyword>
<sequence>MLSCKHTIAQGTDYLDKELGFWRKVEMKMHLMICVNCRRYVKQLKQTVVMLSKGQFKQPSEQQVEELKQEYQDVVSKQ</sequence>
<keyword evidence="2" id="KW-0472">Membrane</keyword>
<reference evidence="2 3" key="1">
    <citation type="submission" date="2015-02" db="EMBL/GenBank/DDBJ databases">
        <title>Complete genome sequence of Kangiella geojedonensis strain YCS-5T.</title>
        <authorList>
            <person name="Kim K.M."/>
        </authorList>
    </citation>
    <scope>NUCLEOTIDE SEQUENCE [LARGE SCALE GENOMIC DNA]</scope>
    <source>
        <strain evidence="2 3">YCS-5</strain>
    </source>
</reference>
<dbReference type="Pfam" id="PF13490">
    <property type="entry name" value="zf-HC2"/>
    <property type="match status" value="1"/>
</dbReference>